<keyword evidence="2" id="KW-1185">Reference proteome</keyword>
<dbReference type="Proteomes" id="UP000276603">
    <property type="component" value="Unassembled WGS sequence"/>
</dbReference>
<sequence>MFRRIRNSGFIRILWGFMGLYLLNISVDTADANPEHIAEDLTINDQESLIEIIVEKILGFEDAFAEYDDPDSEDHDKKNKIDLIVLLSVEQTGSKNPFETISRAYPDHRAFLTNGYCQLHTPPPKI</sequence>
<proteinExistence type="predicted"/>
<dbReference type="AlphaFoldDB" id="A0A3B0C1M0"/>
<name>A0A3B0C1M0_9FLAO</name>
<accession>A0A3B0C1M0</accession>
<organism evidence="1 2">
    <name type="scientific">Ulvibacterium marinum</name>
    <dbReference type="NCBI Taxonomy" id="2419782"/>
    <lineage>
        <taxon>Bacteria</taxon>
        <taxon>Pseudomonadati</taxon>
        <taxon>Bacteroidota</taxon>
        <taxon>Flavobacteriia</taxon>
        <taxon>Flavobacteriales</taxon>
        <taxon>Flavobacteriaceae</taxon>
        <taxon>Ulvibacterium</taxon>
    </lineage>
</organism>
<dbReference type="RefSeq" id="WP_120712491.1">
    <property type="nucleotide sequence ID" value="NZ_RBCJ01000003.1"/>
</dbReference>
<dbReference type="EMBL" id="RBCJ01000003">
    <property type="protein sequence ID" value="RKN79683.1"/>
    <property type="molecule type" value="Genomic_DNA"/>
</dbReference>
<protein>
    <submittedName>
        <fullName evidence="1">Uncharacterized protein</fullName>
    </submittedName>
</protein>
<reference evidence="1 2" key="1">
    <citation type="submission" date="2018-10" db="EMBL/GenBank/DDBJ databases">
        <title>Ulvibacterium marinum gen. nov., sp. nov., a novel marine bacterium of the family Flavobacteriaceae, isolated from a culture of the green alga Ulva prolifera.</title>
        <authorList>
            <person name="Zhang Z."/>
        </authorList>
    </citation>
    <scope>NUCLEOTIDE SEQUENCE [LARGE SCALE GENOMIC DNA]</scope>
    <source>
        <strain evidence="1 2">CCMM003</strain>
    </source>
</reference>
<gene>
    <name evidence="1" type="ORF">D7Z94_15430</name>
</gene>
<dbReference type="OrthoDB" id="827641at2"/>
<comment type="caution">
    <text evidence="1">The sequence shown here is derived from an EMBL/GenBank/DDBJ whole genome shotgun (WGS) entry which is preliminary data.</text>
</comment>
<evidence type="ECO:0000313" key="2">
    <source>
        <dbReference type="Proteomes" id="UP000276603"/>
    </source>
</evidence>
<evidence type="ECO:0000313" key="1">
    <source>
        <dbReference type="EMBL" id="RKN79683.1"/>
    </source>
</evidence>